<evidence type="ECO:0000313" key="2">
    <source>
        <dbReference type="EMBL" id="SDM22452.1"/>
    </source>
</evidence>
<evidence type="ECO:0000259" key="1">
    <source>
        <dbReference type="Pfam" id="PF04961"/>
    </source>
</evidence>
<proteinExistence type="predicted"/>
<name>A0A1G9RGK5_9FIRM</name>
<dbReference type="RefSeq" id="WP_089761411.1">
    <property type="nucleotide sequence ID" value="NZ_FNGO01000022.1"/>
</dbReference>
<sequence>MDSYKNHSLERFAEELASDKPAPGGGSSAGVSGVLAASLLMMVIGVSEDSSELNDLAEELNQGQKRALELIDEDAESFAEVMEAFRLPQESAEENQKRNRKIQAAFRSAASTPLEMLELAADIAEIAVEVARKGNDNAITDAAAGVSAADSAAETAFFNVMINLDSIEDEEFVEQKAERARKLRKKAAEKKSEVIDRTRNNIQTMEGIDR</sequence>
<dbReference type="STRING" id="321763.SAMN04488692_1224"/>
<dbReference type="InterPro" id="IPR007044">
    <property type="entry name" value="Cyclodeamin/CycHdrlase"/>
</dbReference>
<gene>
    <name evidence="2" type="ORF">SAMN04488692_1224</name>
</gene>
<dbReference type="InterPro" id="IPR036178">
    <property type="entry name" value="Formintransfe-cycloase-like_sf"/>
</dbReference>
<dbReference type="AlphaFoldDB" id="A0A1G9RGK5"/>
<reference evidence="2 3" key="1">
    <citation type="submission" date="2016-10" db="EMBL/GenBank/DDBJ databases">
        <authorList>
            <person name="de Groot N.N."/>
        </authorList>
    </citation>
    <scope>NUCLEOTIDE SEQUENCE [LARGE SCALE GENOMIC DNA]</scope>
    <source>
        <strain evidence="2 3">SLAS-1</strain>
    </source>
</reference>
<dbReference type="SUPFAM" id="SSF101262">
    <property type="entry name" value="Methenyltetrahydrofolate cyclohydrolase-like"/>
    <property type="match status" value="1"/>
</dbReference>
<dbReference type="OrthoDB" id="7959174at2"/>
<protein>
    <submittedName>
        <fullName evidence="2">Formimidoyltetrahydrofolate cyclodeaminase</fullName>
    </submittedName>
</protein>
<dbReference type="Pfam" id="PF04961">
    <property type="entry name" value="FTCD_C"/>
    <property type="match status" value="1"/>
</dbReference>
<organism evidence="2 3">
    <name type="scientific">Halarsenatibacter silvermanii</name>
    <dbReference type="NCBI Taxonomy" id="321763"/>
    <lineage>
        <taxon>Bacteria</taxon>
        <taxon>Bacillati</taxon>
        <taxon>Bacillota</taxon>
        <taxon>Clostridia</taxon>
        <taxon>Halanaerobiales</taxon>
        <taxon>Halarsenatibacteraceae</taxon>
        <taxon>Halarsenatibacter</taxon>
    </lineage>
</organism>
<evidence type="ECO:0000313" key="3">
    <source>
        <dbReference type="Proteomes" id="UP000199476"/>
    </source>
</evidence>
<dbReference type="EMBL" id="FNGO01000022">
    <property type="protein sequence ID" value="SDM22452.1"/>
    <property type="molecule type" value="Genomic_DNA"/>
</dbReference>
<feature type="domain" description="Cyclodeaminase/cyclohydrolase" evidence="1">
    <location>
        <begin position="8"/>
        <end position="181"/>
    </location>
</feature>
<keyword evidence="3" id="KW-1185">Reference proteome</keyword>
<dbReference type="Proteomes" id="UP000199476">
    <property type="component" value="Unassembled WGS sequence"/>
</dbReference>
<dbReference type="Gene3D" id="1.20.120.680">
    <property type="entry name" value="Formiminotetrahydrofolate cyclodeaminase monomer, up-and-down helical bundle"/>
    <property type="match status" value="1"/>
</dbReference>
<dbReference type="GO" id="GO:0003824">
    <property type="term" value="F:catalytic activity"/>
    <property type="evidence" value="ECO:0007669"/>
    <property type="project" value="InterPro"/>
</dbReference>
<accession>A0A1G9RGK5</accession>